<dbReference type="AlphaFoldDB" id="A0AAN6JGY1"/>
<keyword evidence="2" id="KW-1185">Reference proteome</keyword>
<sequence length="72" mass="8240">MDNIVVMRGRALSESECAAIRAVIELQEHQDFKKSFEGWDKAQDIDDARRMWRPNDTCKLKAITAAMANQSK</sequence>
<evidence type="ECO:0000313" key="2">
    <source>
        <dbReference type="Proteomes" id="UP001176521"/>
    </source>
</evidence>
<comment type="caution">
    <text evidence="1">The sequence shown here is derived from an EMBL/GenBank/DDBJ whole genome shotgun (WGS) entry which is preliminary data.</text>
</comment>
<accession>A0AAN6JGY1</accession>
<gene>
    <name evidence="1" type="ORF">OC842_007251</name>
</gene>
<protein>
    <submittedName>
        <fullName evidence="1">Uncharacterized protein</fullName>
    </submittedName>
</protein>
<dbReference type="EMBL" id="JAPDMQ010000865">
    <property type="protein sequence ID" value="KAK0520001.1"/>
    <property type="molecule type" value="Genomic_DNA"/>
</dbReference>
<organism evidence="1 2">
    <name type="scientific">Tilletia horrida</name>
    <dbReference type="NCBI Taxonomy" id="155126"/>
    <lineage>
        <taxon>Eukaryota</taxon>
        <taxon>Fungi</taxon>
        <taxon>Dikarya</taxon>
        <taxon>Basidiomycota</taxon>
        <taxon>Ustilaginomycotina</taxon>
        <taxon>Exobasidiomycetes</taxon>
        <taxon>Tilletiales</taxon>
        <taxon>Tilletiaceae</taxon>
        <taxon>Tilletia</taxon>
    </lineage>
</organism>
<evidence type="ECO:0000313" key="1">
    <source>
        <dbReference type="EMBL" id="KAK0520001.1"/>
    </source>
</evidence>
<proteinExistence type="predicted"/>
<reference evidence="1" key="1">
    <citation type="journal article" date="2023" name="PhytoFront">
        <title>Draft Genome Resources of Seven Strains of Tilletia horrida, Causal Agent of Kernel Smut of Rice.</title>
        <authorList>
            <person name="Khanal S."/>
            <person name="Antony Babu S."/>
            <person name="Zhou X.G."/>
        </authorList>
    </citation>
    <scope>NUCLEOTIDE SEQUENCE</scope>
    <source>
        <strain evidence="1">TX3</strain>
    </source>
</reference>
<dbReference type="Proteomes" id="UP001176521">
    <property type="component" value="Unassembled WGS sequence"/>
</dbReference>
<name>A0AAN6JGY1_9BASI</name>